<proteinExistence type="predicted"/>
<gene>
    <name evidence="2" type="ORF">PHET_11834</name>
</gene>
<evidence type="ECO:0000313" key="2">
    <source>
        <dbReference type="EMBL" id="KAF5395662.1"/>
    </source>
</evidence>
<dbReference type="EMBL" id="LUCH01010992">
    <property type="protein sequence ID" value="KAF5395662.1"/>
    <property type="molecule type" value="Genomic_DNA"/>
</dbReference>
<evidence type="ECO:0000256" key="1">
    <source>
        <dbReference type="SAM" id="MobiDB-lite"/>
    </source>
</evidence>
<reference evidence="2" key="1">
    <citation type="submission" date="2019-05" db="EMBL/GenBank/DDBJ databases">
        <title>Annotation for the trematode Paragonimus heterotremus.</title>
        <authorList>
            <person name="Choi Y.-J."/>
        </authorList>
    </citation>
    <scope>NUCLEOTIDE SEQUENCE</scope>
    <source>
        <strain evidence="2">LC</strain>
    </source>
</reference>
<evidence type="ECO:0000313" key="3">
    <source>
        <dbReference type="Proteomes" id="UP000748531"/>
    </source>
</evidence>
<dbReference type="OrthoDB" id="161570at2759"/>
<name>A0A8J4WT60_9TREM</name>
<accession>A0A8J4WT60</accession>
<keyword evidence="3" id="KW-1185">Reference proteome</keyword>
<feature type="compositionally biased region" description="Low complexity" evidence="1">
    <location>
        <begin position="124"/>
        <end position="141"/>
    </location>
</feature>
<feature type="compositionally biased region" description="Polar residues" evidence="1">
    <location>
        <begin position="477"/>
        <end position="489"/>
    </location>
</feature>
<feature type="region of interest" description="Disordered" evidence="1">
    <location>
        <begin position="409"/>
        <end position="489"/>
    </location>
</feature>
<organism evidence="2 3">
    <name type="scientific">Paragonimus heterotremus</name>
    <dbReference type="NCBI Taxonomy" id="100268"/>
    <lineage>
        <taxon>Eukaryota</taxon>
        <taxon>Metazoa</taxon>
        <taxon>Spiralia</taxon>
        <taxon>Lophotrochozoa</taxon>
        <taxon>Platyhelminthes</taxon>
        <taxon>Trematoda</taxon>
        <taxon>Digenea</taxon>
        <taxon>Plagiorchiida</taxon>
        <taxon>Troglotremata</taxon>
        <taxon>Troglotrematidae</taxon>
        <taxon>Paragonimus</taxon>
    </lineage>
</organism>
<feature type="compositionally biased region" description="Low complexity" evidence="1">
    <location>
        <begin position="201"/>
        <end position="212"/>
    </location>
</feature>
<feature type="region of interest" description="Disordered" evidence="1">
    <location>
        <begin position="122"/>
        <end position="143"/>
    </location>
</feature>
<sequence length="551" mass="59007">MPFAGLYMELCAGLIDNSSEPQSTRASFSHPLADESSTCLSNSDFPATCWPLHEEIAGADLPNVDANISHQVLSGFLQDLGPNVISEFVDLNTDHPTVGGDGESSEVEEYFLPRQLSDKLDQFPTQSTLPSLTSSASETPTKGLGSILSSPSGVASLLQATISNATSAIEHQDTLPALQVDDQPSDVVPASSTITSLTNASVSVPNSPTSSPILDPTDSSLTNLTIEPTSSITSDLIGDPLLDSIAATNPFPAHSSLKSASTELPSDRASCIQIYENHDETDTSNVVTAVSPVANEMDWLTVNSVHTAGNGCYGLPFNSVSSMKPPVRPPMAITSMVYDAFESGASLGLDAITDTLTPDDLSEAYTGLDQLDQYILGPLERTLFIMESQLNSVTRQLVLLEEAASMNSNLPKTHVPPPTPFDFDIGMNDPDYNHPPCSDSSSPFGSSSSVSLSPSTVLRDELPVSVTNPNGEEHAHSFTNSSSTDQSFPTQVTRNTHLYRSHSTKQAARQLYRFTMSRRSLVRPRALCALRKKPSFVRQSSTAVRPQNERL</sequence>
<feature type="region of interest" description="Disordered" evidence="1">
    <location>
        <begin position="199"/>
        <end position="220"/>
    </location>
</feature>
<protein>
    <submittedName>
        <fullName evidence="2">Uncharacterized protein</fullName>
    </submittedName>
</protein>
<dbReference type="AlphaFoldDB" id="A0A8J4WT60"/>
<comment type="caution">
    <text evidence="2">The sequence shown here is derived from an EMBL/GenBank/DDBJ whole genome shotgun (WGS) entry which is preliminary data.</text>
</comment>
<dbReference type="Proteomes" id="UP000748531">
    <property type="component" value="Unassembled WGS sequence"/>
</dbReference>
<feature type="compositionally biased region" description="Low complexity" evidence="1">
    <location>
        <begin position="435"/>
        <end position="455"/>
    </location>
</feature>